<name>A0A5N6P6C0_9ASTR</name>
<dbReference type="InterPro" id="IPR043128">
    <property type="entry name" value="Rev_trsase/Diguanyl_cyclase"/>
</dbReference>
<dbReference type="GO" id="GO:0004519">
    <property type="term" value="F:endonuclease activity"/>
    <property type="evidence" value="ECO:0007669"/>
    <property type="project" value="UniProtKB-KW"/>
</dbReference>
<evidence type="ECO:0000256" key="3">
    <source>
        <dbReference type="ARBA" id="ARBA00022722"/>
    </source>
</evidence>
<protein>
    <recommendedName>
        <fullName evidence="7">Reverse transcriptase RNase H-like domain-containing protein</fullName>
    </recommendedName>
</protein>
<dbReference type="InterPro" id="IPR043502">
    <property type="entry name" value="DNA/RNA_pol_sf"/>
</dbReference>
<evidence type="ECO:0000259" key="7">
    <source>
        <dbReference type="Pfam" id="PF17917"/>
    </source>
</evidence>
<keyword evidence="3" id="KW-0540">Nuclease</keyword>
<keyword evidence="4" id="KW-0255">Endonuclease</keyword>
<keyword evidence="6" id="KW-0695">RNA-directed DNA polymerase</keyword>
<dbReference type="Pfam" id="PF17917">
    <property type="entry name" value="RT_RNaseH"/>
    <property type="match status" value="1"/>
</dbReference>
<feature type="domain" description="Reverse transcriptase RNase H-like" evidence="7">
    <location>
        <begin position="54"/>
        <end position="130"/>
    </location>
</feature>
<evidence type="ECO:0000256" key="2">
    <source>
        <dbReference type="ARBA" id="ARBA00022695"/>
    </source>
</evidence>
<keyword evidence="9" id="KW-1185">Reference proteome</keyword>
<dbReference type="PANTHER" id="PTHR34072:SF44">
    <property type="entry name" value="RNA-DIRECTED DNA POLYMERASE"/>
    <property type="match status" value="1"/>
</dbReference>
<dbReference type="AlphaFoldDB" id="A0A5N6P6C0"/>
<dbReference type="Proteomes" id="UP000326396">
    <property type="component" value="Linkage Group LG14"/>
</dbReference>
<evidence type="ECO:0000256" key="5">
    <source>
        <dbReference type="ARBA" id="ARBA00022801"/>
    </source>
</evidence>
<evidence type="ECO:0000313" key="8">
    <source>
        <dbReference type="EMBL" id="KAD5960795.1"/>
    </source>
</evidence>
<dbReference type="InterPro" id="IPR041373">
    <property type="entry name" value="RT_RNaseH"/>
</dbReference>
<organism evidence="8 9">
    <name type="scientific">Mikania micrantha</name>
    <name type="common">bitter vine</name>
    <dbReference type="NCBI Taxonomy" id="192012"/>
    <lineage>
        <taxon>Eukaryota</taxon>
        <taxon>Viridiplantae</taxon>
        <taxon>Streptophyta</taxon>
        <taxon>Embryophyta</taxon>
        <taxon>Tracheophyta</taxon>
        <taxon>Spermatophyta</taxon>
        <taxon>Magnoliopsida</taxon>
        <taxon>eudicotyledons</taxon>
        <taxon>Gunneridae</taxon>
        <taxon>Pentapetalae</taxon>
        <taxon>asterids</taxon>
        <taxon>campanulids</taxon>
        <taxon>Asterales</taxon>
        <taxon>Asteraceae</taxon>
        <taxon>Asteroideae</taxon>
        <taxon>Heliantheae alliance</taxon>
        <taxon>Eupatorieae</taxon>
        <taxon>Mikania</taxon>
    </lineage>
</organism>
<evidence type="ECO:0000256" key="6">
    <source>
        <dbReference type="ARBA" id="ARBA00022918"/>
    </source>
</evidence>
<dbReference type="GO" id="GO:0016787">
    <property type="term" value="F:hydrolase activity"/>
    <property type="evidence" value="ECO:0007669"/>
    <property type="project" value="UniProtKB-KW"/>
</dbReference>
<keyword evidence="2" id="KW-0548">Nucleotidyltransferase</keyword>
<dbReference type="PANTHER" id="PTHR34072">
    <property type="entry name" value="ENZYMATIC POLYPROTEIN-RELATED"/>
    <property type="match status" value="1"/>
</dbReference>
<keyword evidence="1" id="KW-0808">Transferase</keyword>
<dbReference type="SUPFAM" id="SSF56672">
    <property type="entry name" value="DNA/RNA polymerases"/>
    <property type="match status" value="1"/>
</dbReference>
<keyword evidence="5" id="KW-0378">Hydrolase</keyword>
<comment type="caution">
    <text evidence="8">The sequence shown here is derived from an EMBL/GenBank/DDBJ whole genome shotgun (WGS) entry which is preliminary data.</text>
</comment>
<dbReference type="EMBL" id="SZYD01000006">
    <property type="protein sequence ID" value="KAD5960795.1"/>
    <property type="molecule type" value="Genomic_DNA"/>
</dbReference>
<dbReference type="CDD" id="cd09274">
    <property type="entry name" value="RNase_HI_RT_Ty3"/>
    <property type="match status" value="1"/>
</dbReference>
<evidence type="ECO:0000256" key="1">
    <source>
        <dbReference type="ARBA" id="ARBA00022679"/>
    </source>
</evidence>
<dbReference type="OrthoDB" id="10055717at2759"/>
<sequence>MAKERIVLGHKISRVGIEFDKAKIETISKLPPPTIVKSIRSFLGHAGFYRRYKNFHPIYYVSKTLNDAHKHYMTTEKELLAVVFAFDKFRSYLVLSKTIVYTDHAALRYLFTKKYAKPRLIRWILLHQEFDIEIRDKKGVENMVVDHLLRLENPKKEEILEMAIGDTFPRDFLMVVKAE</sequence>
<dbReference type="GO" id="GO:0003964">
    <property type="term" value="F:RNA-directed DNA polymerase activity"/>
    <property type="evidence" value="ECO:0007669"/>
    <property type="project" value="UniProtKB-KW"/>
</dbReference>
<proteinExistence type="predicted"/>
<accession>A0A5N6P6C0</accession>
<gene>
    <name evidence="8" type="ORF">E3N88_12267</name>
</gene>
<evidence type="ECO:0000256" key="4">
    <source>
        <dbReference type="ARBA" id="ARBA00022759"/>
    </source>
</evidence>
<evidence type="ECO:0000313" key="9">
    <source>
        <dbReference type="Proteomes" id="UP000326396"/>
    </source>
</evidence>
<reference evidence="8 9" key="1">
    <citation type="submission" date="2019-05" db="EMBL/GenBank/DDBJ databases">
        <title>Mikania micrantha, genome provides insights into the molecular mechanism of rapid growth.</title>
        <authorList>
            <person name="Liu B."/>
        </authorList>
    </citation>
    <scope>NUCLEOTIDE SEQUENCE [LARGE SCALE GENOMIC DNA]</scope>
    <source>
        <strain evidence="8">NLD-2019</strain>
        <tissue evidence="8">Leaf</tissue>
    </source>
</reference>
<dbReference type="Gene3D" id="3.30.70.270">
    <property type="match status" value="1"/>
</dbReference>